<dbReference type="InterPro" id="IPR002319">
    <property type="entry name" value="Phenylalanyl-tRNA_Synthase"/>
</dbReference>
<dbReference type="EMBL" id="CP000497">
    <property type="protein sequence ID" value="ABN65707.1"/>
    <property type="molecule type" value="Genomic_DNA"/>
</dbReference>
<keyword evidence="9" id="KW-0460">Magnesium</keyword>
<dbReference type="PROSITE" id="PS50862">
    <property type="entry name" value="AA_TRNA_LIGASE_II"/>
    <property type="match status" value="1"/>
</dbReference>
<dbReference type="GO" id="GO:0000049">
    <property type="term" value="F:tRNA binding"/>
    <property type="evidence" value="ECO:0007669"/>
    <property type="project" value="InterPro"/>
</dbReference>
<dbReference type="GO" id="GO:0004826">
    <property type="term" value="F:phenylalanine-tRNA ligase activity"/>
    <property type="evidence" value="ECO:0007669"/>
    <property type="project" value="UniProtKB-EC"/>
</dbReference>
<feature type="domain" description="Aminoacyl-transfer RNA synthetases class-II family profile" evidence="13">
    <location>
        <begin position="225"/>
        <end position="487"/>
    </location>
</feature>
<evidence type="ECO:0000313" key="14">
    <source>
        <dbReference type="EMBL" id="ABN65707.1"/>
    </source>
</evidence>
<dbReference type="RefSeq" id="XP_001383736.1">
    <property type="nucleotide sequence ID" value="XM_001383699.1"/>
</dbReference>
<dbReference type="Gene3D" id="3.30.1370.240">
    <property type="match status" value="1"/>
</dbReference>
<dbReference type="CDD" id="cd00496">
    <property type="entry name" value="PheRS_alpha_core"/>
    <property type="match status" value="1"/>
</dbReference>
<dbReference type="GO" id="GO:0005524">
    <property type="term" value="F:ATP binding"/>
    <property type="evidence" value="ECO:0007669"/>
    <property type="project" value="UniProtKB-KW"/>
</dbReference>
<dbReference type="Gene3D" id="3.30.930.10">
    <property type="entry name" value="Bira Bifunctional Protein, Domain 2"/>
    <property type="match status" value="1"/>
</dbReference>
<dbReference type="PANTHER" id="PTHR11538">
    <property type="entry name" value="PHENYLALANYL-TRNA SYNTHETASE"/>
    <property type="match status" value="1"/>
</dbReference>
<reference evidence="14 15" key="1">
    <citation type="journal article" date="2007" name="Nat. Biotechnol.">
        <title>Genome sequence of the lignocellulose-bioconverting and xylose-fermenting yeast Pichia stipitis.</title>
        <authorList>
            <person name="Jeffries T.W."/>
            <person name="Grigoriev I.V."/>
            <person name="Grimwood J."/>
            <person name="Laplaza J.M."/>
            <person name="Aerts A."/>
            <person name="Salamov A."/>
            <person name="Schmutz J."/>
            <person name="Lindquist E."/>
            <person name="Dehal P."/>
            <person name="Shapiro H."/>
            <person name="Jin Y.S."/>
            <person name="Passoth V."/>
            <person name="Richardson P.M."/>
        </authorList>
    </citation>
    <scope>NUCLEOTIDE SEQUENCE [LARGE SCALE GENOMIC DNA]</scope>
    <source>
        <strain evidence="15">ATCC 58785 / CBS 6054 / NBRC 10063 / NRRL Y-11545</strain>
    </source>
</reference>
<dbReference type="STRING" id="322104.A3LRA4"/>
<dbReference type="GO" id="GO:0009328">
    <property type="term" value="C:phenylalanine-tRNA ligase complex"/>
    <property type="evidence" value="ECO:0007669"/>
    <property type="project" value="EnsemblFungi"/>
</dbReference>
<comment type="similarity">
    <text evidence="2">Belongs to the class-II aminoacyl-tRNA synthetase family. Phe-tRNA synthetase alpha subunit type 2 subfamily.</text>
</comment>
<dbReference type="GeneID" id="4838058"/>
<evidence type="ECO:0000256" key="3">
    <source>
        <dbReference type="ARBA" id="ARBA00012814"/>
    </source>
</evidence>
<dbReference type="Gene3D" id="1.10.10.2330">
    <property type="match status" value="1"/>
</dbReference>
<dbReference type="Proteomes" id="UP000002258">
    <property type="component" value="Chromosome 3"/>
</dbReference>
<dbReference type="NCBIfam" id="TIGR00468">
    <property type="entry name" value="pheS"/>
    <property type="match status" value="1"/>
</dbReference>
<dbReference type="FunFam" id="3.30.930.10:FF:000028">
    <property type="entry name" value="Phenylalanyl-tRNA synthetase alpha chain"/>
    <property type="match status" value="1"/>
</dbReference>
<keyword evidence="6" id="KW-0479">Metal-binding</keyword>
<evidence type="ECO:0000313" key="15">
    <source>
        <dbReference type="Proteomes" id="UP000002258"/>
    </source>
</evidence>
<evidence type="ECO:0000256" key="4">
    <source>
        <dbReference type="ARBA" id="ARBA00022490"/>
    </source>
</evidence>
<dbReference type="GO" id="GO:0046872">
    <property type="term" value="F:metal ion binding"/>
    <property type="evidence" value="ECO:0007669"/>
    <property type="project" value="UniProtKB-KW"/>
</dbReference>
<organism evidence="14 15">
    <name type="scientific">Scheffersomyces stipitis (strain ATCC 58785 / CBS 6054 / NBRC 10063 / NRRL Y-11545)</name>
    <name type="common">Yeast</name>
    <name type="synonym">Pichia stipitis</name>
    <dbReference type="NCBI Taxonomy" id="322104"/>
    <lineage>
        <taxon>Eukaryota</taxon>
        <taxon>Fungi</taxon>
        <taxon>Dikarya</taxon>
        <taxon>Ascomycota</taxon>
        <taxon>Saccharomycotina</taxon>
        <taxon>Pichiomycetes</taxon>
        <taxon>Debaryomycetaceae</taxon>
        <taxon>Scheffersomyces</taxon>
    </lineage>
</organism>
<evidence type="ECO:0000256" key="7">
    <source>
        <dbReference type="ARBA" id="ARBA00022741"/>
    </source>
</evidence>
<protein>
    <recommendedName>
        <fullName evidence="3">phenylalanine--tRNA ligase</fullName>
        <ecNumber evidence="3">6.1.1.20</ecNumber>
    </recommendedName>
    <alternativeName>
        <fullName evidence="12">Phenylalanyl-tRNA synthetase alpha subunit</fullName>
    </alternativeName>
</protein>
<dbReference type="KEGG" id="pic:PICST_71487"/>
<dbReference type="eggNOG" id="KOG2784">
    <property type="taxonomic scope" value="Eukaryota"/>
</dbReference>
<dbReference type="Gene3D" id="1.10.10.2320">
    <property type="match status" value="1"/>
</dbReference>
<accession>A3LRA4</accession>
<evidence type="ECO:0000256" key="1">
    <source>
        <dbReference type="ARBA" id="ARBA00004496"/>
    </source>
</evidence>
<evidence type="ECO:0000256" key="10">
    <source>
        <dbReference type="ARBA" id="ARBA00022917"/>
    </source>
</evidence>
<keyword evidence="10" id="KW-0648">Protein biosynthesis</keyword>
<dbReference type="OrthoDB" id="238316at2759"/>
<dbReference type="OMA" id="QIEGWVM"/>
<keyword evidence="15" id="KW-1185">Reference proteome</keyword>
<keyword evidence="5 14" id="KW-0436">Ligase</keyword>
<dbReference type="GO" id="GO:0006432">
    <property type="term" value="P:phenylalanyl-tRNA aminoacylation"/>
    <property type="evidence" value="ECO:0007669"/>
    <property type="project" value="EnsemblFungi"/>
</dbReference>
<evidence type="ECO:0000256" key="6">
    <source>
        <dbReference type="ARBA" id="ARBA00022723"/>
    </source>
</evidence>
<gene>
    <name evidence="14" type="primary">FRS2</name>
    <name evidence="14" type="ORF">PICST_71487</name>
</gene>
<dbReference type="SUPFAM" id="SSF55681">
    <property type="entry name" value="Class II aaRS and biotin synthetases"/>
    <property type="match status" value="1"/>
</dbReference>
<dbReference type="Pfam" id="PF18553">
    <property type="entry name" value="PheRS_DBD3"/>
    <property type="match status" value="1"/>
</dbReference>
<dbReference type="InParanoid" id="A3LRA4"/>
<comment type="subcellular location">
    <subcellularLocation>
        <location evidence="1">Cytoplasm</location>
    </subcellularLocation>
</comment>
<dbReference type="NCBIfam" id="NF003210">
    <property type="entry name" value="PRK04172.1"/>
    <property type="match status" value="1"/>
</dbReference>
<proteinExistence type="inferred from homology"/>
<evidence type="ECO:0000256" key="2">
    <source>
        <dbReference type="ARBA" id="ARBA00006703"/>
    </source>
</evidence>
<dbReference type="PANTHER" id="PTHR11538:SF40">
    <property type="entry name" value="PHENYLALANINE--TRNA LIGASE ALPHA SUBUNIT"/>
    <property type="match status" value="1"/>
</dbReference>
<dbReference type="InterPro" id="IPR004529">
    <property type="entry name" value="Phe-tRNA-synth_IIc_asu"/>
</dbReference>
<dbReference type="InterPro" id="IPR006195">
    <property type="entry name" value="aa-tRNA-synth_II"/>
</dbReference>
<dbReference type="HOGENOM" id="CLU_025086_2_0_1"/>
<dbReference type="InterPro" id="IPR040725">
    <property type="entry name" value="PheRS_DBD3"/>
</dbReference>
<evidence type="ECO:0000256" key="5">
    <source>
        <dbReference type="ARBA" id="ARBA00022598"/>
    </source>
</evidence>
<dbReference type="GO" id="GO:0002161">
    <property type="term" value="F:aminoacyl-tRNA deacylase activity"/>
    <property type="evidence" value="ECO:0007669"/>
    <property type="project" value="EnsemblFungi"/>
</dbReference>
<evidence type="ECO:0000256" key="12">
    <source>
        <dbReference type="ARBA" id="ARBA00030612"/>
    </source>
</evidence>
<evidence type="ECO:0000256" key="9">
    <source>
        <dbReference type="ARBA" id="ARBA00022842"/>
    </source>
</evidence>
<dbReference type="Pfam" id="PF01409">
    <property type="entry name" value="tRNA-synt_2d"/>
    <property type="match status" value="1"/>
</dbReference>
<evidence type="ECO:0000256" key="11">
    <source>
        <dbReference type="ARBA" id="ARBA00023146"/>
    </source>
</evidence>
<keyword evidence="4" id="KW-0963">Cytoplasm</keyword>
<dbReference type="InterPro" id="IPR045864">
    <property type="entry name" value="aa-tRNA-synth_II/BPL/LPL"/>
</dbReference>
<evidence type="ECO:0000256" key="8">
    <source>
        <dbReference type="ARBA" id="ARBA00022840"/>
    </source>
</evidence>
<name>A3LRA4_PICST</name>
<keyword evidence="7" id="KW-0547">Nucleotide-binding</keyword>
<keyword evidence="11 14" id="KW-0030">Aminoacyl-tRNA synthetase</keyword>
<dbReference type="FunCoup" id="A3LRA4">
    <property type="interactions" value="1078"/>
</dbReference>
<dbReference type="EC" id="6.1.1.20" evidence="3"/>
<sequence>MSDIQLQLLKLVHESGEIANTLQEKTLSQYDSNTLHSNLTSLWSKEMITFNKIEVDSWALTAEAESYVSAGATPEVQVVDEVLKALEGLTISGLKEKLGPIGLVGQGKAFKNKWLSKDGEKLIAKVSTLPEDVVLKELQTIKATGSLDDKKELNELKKRKLISMTKIISFKVEKGPKFALTIANYETDITSEMIINSSWKEAEFKPYNFNSEGVYPTSGALHPLNKVREEFRQIFFSMGFTEMPSNQYVETGFWNFDTLFVPQQHPARDLQDTFYLKDPAVAKPPQDKQYWENIKAVHQDGKFGSIGYRYPWKAEESLRMVLRTHTTAISSAMLHKLAEDPKPVRLFSIDRVFRNEAVDATHLAEFHQIEGVLAGYDITLGDLIGFMEDFFGKMGVHGLRFKSAYNPYTEPSLEIFAFHKGLNKWVEIGNSGMFRPEMLESMGLPKNLRVLGWGLSLERPTMIKYGVSNIRELLGHKVLLDFIESNPAARFDEDLV</sequence>
<keyword evidence="8" id="KW-0067">ATP-binding</keyword>
<dbReference type="GO" id="GO:0005829">
    <property type="term" value="C:cytosol"/>
    <property type="evidence" value="ECO:0007669"/>
    <property type="project" value="TreeGrafter"/>
</dbReference>
<evidence type="ECO:0000259" key="13">
    <source>
        <dbReference type="PROSITE" id="PS50862"/>
    </source>
</evidence>
<dbReference type="AlphaFoldDB" id="A3LRA4"/>